<name>W9CQ05_SCLBF</name>
<feature type="region of interest" description="Disordered" evidence="1">
    <location>
        <begin position="37"/>
        <end position="73"/>
    </location>
</feature>
<dbReference type="Proteomes" id="UP000019487">
    <property type="component" value="Unassembled WGS sequence"/>
</dbReference>
<dbReference type="EMBL" id="AYSA01000028">
    <property type="protein sequence ID" value="ESZ98872.1"/>
    <property type="molecule type" value="Genomic_DNA"/>
</dbReference>
<feature type="compositionally biased region" description="Low complexity" evidence="1">
    <location>
        <begin position="37"/>
        <end position="47"/>
    </location>
</feature>
<keyword evidence="3" id="KW-1185">Reference proteome</keyword>
<accession>W9CQ05</accession>
<evidence type="ECO:0000313" key="3">
    <source>
        <dbReference type="Proteomes" id="UP000019487"/>
    </source>
</evidence>
<reference evidence="2 3" key="1">
    <citation type="journal article" date="2014" name="Genome Announc.">
        <title>Draft genome sequence of Sclerotinia borealis, a psychrophilic plant pathogenic fungus.</title>
        <authorList>
            <person name="Mardanov A.V."/>
            <person name="Beletsky A.V."/>
            <person name="Kadnikov V.V."/>
            <person name="Ignatov A.N."/>
            <person name="Ravin N.V."/>
        </authorList>
    </citation>
    <scope>NUCLEOTIDE SEQUENCE [LARGE SCALE GENOMIC DNA]</scope>
    <source>
        <strain evidence="3">F-4157</strain>
    </source>
</reference>
<evidence type="ECO:0000313" key="2">
    <source>
        <dbReference type="EMBL" id="ESZ98872.1"/>
    </source>
</evidence>
<sequence length="239" mass="27403">MSSEKMLQVFEIWAANGDSGIIHEGVLILPCPSPSSHASSTPSSQRPVPYFFHTTRTPSSSSPQSTSPLSSSIGGQSIWQGNILASSLPQYLQICASVTTRHCGLAERELLRKPAEWTKMLFLDLARERIWVESILSMNMDRGLERERERGREGEMQVDGRRRRGEKERPMACDSMMLGRLRRRLDCEVRTLGQRNRGREMRSGNIVEGIRRRRQRRVLRPRGCNDSRETKEKMPKHRD</sequence>
<dbReference type="HOGENOM" id="CLU_074841_0_0_1"/>
<feature type="compositionally biased region" description="Low complexity" evidence="1">
    <location>
        <begin position="57"/>
        <end position="73"/>
    </location>
</feature>
<feature type="compositionally biased region" description="Basic and acidic residues" evidence="1">
    <location>
        <begin position="223"/>
        <end position="233"/>
    </location>
</feature>
<gene>
    <name evidence="2" type="ORF">SBOR_0730</name>
</gene>
<comment type="caution">
    <text evidence="2">The sequence shown here is derived from an EMBL/GenBank/DDBJ whole genome shotgun (WGS) entry which is preliminary data.</text>
</comment>
<dbReference type="OrthoDB" id="3557245at2759"/>
<dbReference type="AlphaFoldDB" id="W9CQ05"/>
<proteinExistence type="predicted"/>
<evidence type="ECO:0000256" key="1">
    <source>
        <dbReference type="SAM" id="MobiDB-lite"/>
    </source>
</evidence>
<feature type="region of interest" description="Disordered" evidence="1">
    <location>
        <begin position="146"/>
        <end position="169"/>
    </location>
</feature>
<organism evidence="2 3">
    <name type="scientific">Sclerotinia borealis (strain F-4128)</name>
    <dbReference type="NCBI Taxonomy" id="1432307"/>
    <lineage>
        <taxon>Eukaryota</taxon>
        <taxon>Fungi</taxon>
        <taxon>Dikarya</taxon>
        <taxon>Ascomycota</taxon>
        <taxon>Pezizomycotina</taxon>
        <taxon>Leotiomycetes</taxon>
        <taxon>Helotiales</taxon>
        <taxon>Sclerotiniaceae</taxon>
        <taxon>Sclerotinia</taxon>
    </lineage>
</organism>
<feature type="region of interest" description="Disordered" evidence="1">
    <location>
        <begin position="217"/>
        <end position="239"/>
    </location>
</feature>
<protein>
    <submittedName>
        <fullName evidence="2">Uncharacterized protein</fullName>
    </submittedName>
</protein>